<keyword evidence="1" id="KW-0472">Membrane</keyword>
<name>A0A7J0F5P7_9ERIC</name>
<keyword evidence="3" id="KW-1185">Reference proteome</keyword>
<comment type="caution">
    <text evidence="2">The sequence shown here is derived from an EMBL/GenBank/DDBJ whole genome shotgun (WGS) entry which is preliminary data.</text>
</comment>
<dbReference type="EMBL" id="BJWL01000009">
    <property type="protein sequence ID" value="GFY94032.1"/>
    <property type="molecule type" value="Genomic_DNA"/>
</dbReference>
<proteinExistence type="predicted"/>
<dbReference type="GO" id="GO:0009941">
    <property type="term" value="C:chloroplast envelope"/>
    <property type="evidence" value="ECO:0007669"/>
    <property type="project" value="TreeGrafter"/>
</dbReference>
<dbReference type="PANTHER" id="PTHR36408:SF1">
    <property type="entry name" value="TRANSMEMBRANE PROTEIN"/>
    <property type="match status" value="1"/>
</dbReference>
<protein>
    <submittedName>
        <fullName evidence="2">Uncharacterized protein</fullName>
    </submittedName>
</protein>
<keyword evidence="1" id="KW-1133">Transmembrane helix</keyword>
<organism evidence="2 3">
    <name type="scientific">Actinidia rufa</name>
    <dbReference type="NCBI Taxonomy" id="165716"/>
    <lineage>
        <taxon>Eukaryota</taxon>
        <taxon>Viridiplantae</taxon>
        <taxon>Streptophyta</taxon>
        <taxon>Embryophyta</taxon>
        <taxon>Tracheophyta</taxon>
        <taxon>Spermatophyta</taxon>
        <taxon>Magnoliopsida</taxon>
        <taxon>eudicotyledons</taxon>
        <taxon>Gunneridae</taxon>
        <taxon>Pentapetalae</taxon>
        <taxon>asterids</taxon>
        <taxon>Ericales</taxon>
        <taxon>Actinidiaceae</taxon>
        <taxon>Actinidia</taxon>
    </lineage>
</organism>
<accession>A0A7J0F5P7</accession>
<evidence type="ECO:0000313" key="3">
    <source>
        <dbReference type="Proteomes" id="UP000585474"/>
    </source>
</evidence>
<dbReference type="PANTHER" id="PTHR36408">
    <property type="entry name" value="TRANSMEMBRANE PROTEIN"/>
    <property type="match status" value="1"/>
</dbReference>
<reference evidence="2 3" key="1">
    <citation type="submission" date="2019-07" db="EMBL/GenBank/DDBJ databases">
        <title>De Novo Assembly of kiwifruit Actinidia rufa.</title>
        <authorList>
            <person name="Sugita-Konishi S."/>
            <person name="Sato K."/>
            <person name="Mori E."/>
            <person name="Abe Y."/>
            <person name="Kisaki G."/>
            <person name="Hamano K."/>
            <person name="Suezawa K."/>
            <person name="Otani M."/>
            <person name="Fukuda T."/>
            <person name="Manabe T."/>
            <person name="Gomi K."/>
            <person name="Tabuchi M."/>
            <person name="Akimitsu K."/>
            <person name="Kataoka I."/>
        </authorList>
    </citation>
    <scope>NUCLEOTIDE SEQUENCE [LARGE SCALE GENOMIC DNA]</scope>
    <source>
        <strain evidence="3">cv. Fuchu</strain>
    </source>
</reference>
<dbReference type="Proteomes" id="UP000585474">
    <property type="component" value="Unassembled WGS sequence"/>
</dbReference>
<dbReference type="AlphaFoldDB" id="A0A7J0F5P7"/>
<evidence type="ECO:0000313" key="2">
    <source>
        <dbReference type="EMBL" id="GFY94032.1"/>
    </source>
</evidence>
<sequence>MSKPSNRTELYRKSDDGVNLDAVLSIVEFLCLASSAVISIGFARLGLRFGGGSGGGCVGDVSRSGDSGVNLAGRIEKLEEDLRSSGTIVKVLSRQLEKLGIRVRANRKALKEPIAETAALAQKNSQATRALAAQEDILEKELSEIQKVLLAMQDQQQKQLELILAIAETGKLRNSKRGPSQEKDATGMCNSAEKGVKQVEIPLIQASALQKEADKEMA</sequence>
<feature type="transmembrane region" description="Helical" evidence="1">
    <location>
        <begin position="20"/>
        <end position="43"/>
    </location>
</feature>
<keyword evidence="1" id="KW-0812">Transmembrane</keyword>
<dbReference type="OrthoDB" id="2020732at2759"/>
<evidence type="ECO:0000256" key="1">
    <source>
        <dbReference type="SAM" id="Phobius"/>
    </source>
</evidence>
<gene>
    <name evidence="2" type="ORF">Acr_09g0004780</name>
</gene>